<keyword evidence="2" id="KW-1185">Reference proteome</keyword>
<evidence type="ECO:0000313" key="1">
    <source>
        <dbReference type="EMBL" id="RLL11434.1"/>
    </source>
</evidence>
<evidence type="ECO:0008006" key="3">
    <source>
        <dbReference type="Google" id="ProtNLM"/>
    </source>
</evidence>
<evidence type="ECO:0000313" key="2">
    <source>
        <dbReference type="Proteomes" id="UP000276301"/>
    </source>
</evidence>
<organism evidence="1 2">
    <name type="scientific">Anaerotruncus massiliensis</name>
    <name type="common">ex Liu et al. 2021</name>
    <dbReference type="NCBI Taxonomy" id="2321404"/>
    <lineage>
        <taxon>Bacteria</taxon>
        <taxon>Bacillati</taxon>
        <taxon>Bacillota</taxon>
        <taxon>Clostridia</taxon>
        <taxon>Eubacteriales</taxon>
        <taxon>Oscillospiraceae</taxon>
        <taxon>Anaerotruncus</taxon>
    </lineage>
</organism>
<accession>A0A498CP87</accession>
<comment type="caution">
    <text evidence="1">The sequence shown here is derived from an EMBL/GenBank/DDBJ whole genome shotgun (WGS) entry which is preliminary data.</text>
</comment>
<dbReference type="EMBL" id="RCHT01000009">
    <property type="protein sequence ID" value="RLL11434.1"/>
    <property type="molecule type" value="Genomic_DNA"/>
</dbReference>
<dbReference type="AlphaFoldDB" id="A0A498CP87"/>
<name>A0A498CP87_9FIRM</name>
<proteinExistence type="predicted"/>
<reference evidence="1 2" key="1">
    <citation type="submission" date="2018-10" db="EMBL/GenBank/DDBJ databases">
        <title>Anaerotruncus faecis sp. nov., isolated from human feces.</title>
        <authorList>
            <person name="Wang Y.-J."/>
        </authorList>
    </citation>
    <scope>NUCLEOTIDE SEQUENCE [LARGE SCALE GENOMIC DNA]</scope>
    <source>
        <strain evidence="1 2">22A2-44</strain>
    </source>
</reference>
<protein>
    <recommendedName>
        <fullName evidence="3">PurM-like N-terminal domain-containing protein</fullName>
    </recommendedName>
</protein>
<gene>
    <name evidence="1" type="ORF">D4A47_07385</name>
</gene>
<dbReference type="Proteomes" id="UP000276301">
    <property type="component" value="Unassembled WGS sequence"/>
</dbReference>
<sequence length="275" mass="29804">MDAFTPETIWNEYEELLEMTRRHSFSSRIRKYRDLSILRLLGEVSLVVACDSNASNGEKPNDTHRNTYDETAVSALKVPTMEVLATGATPIVIADNLCVEMEPSGRKIISAMQEELDRCGLLDSIQFTGSTEDNMRTLQTGIGVTVVGLVSDAALRLGRTRPGDAVYCAGVPQSGIIEHYSERDGTVAKISTVAKLRELDFVHEILPVGSKGALYEAGQLAECVGRRFLPVEQPPVDLKTSAGSCTAVLVSLPEESGAALAAELDIPCFFIGRIQ</sequence>
<dbReference type="RefSeq" id="WP_121586799.1">
    <property type="nucleotide sequence ID" value="NZ_RCHT01000009.1"/>
</dbReference>